<dbReference type="InterPro" id="IPR039424">
    <property type="entry name" value="SBP_5"/>
</dbReference>
<dbReference type="InterPro" id="IPR000914">
    <property type="entry name" value="SBP_5_dom"/>
</dbReference>
<reference evidence="8" key="1">
    <citation type="journal article" date="2019" name="Int. J. Syst. Evol. Microbiol.">
        <title>The Global Catalogue of Microorganisms (GCM) 10K type strain sequencing project: providing services to taxonomists for standard genome sequencing and annotation.</title>
        <authorList>
            <consortium name="The Broad Institute Genomics Platform"/>
            <consortium name="The Broad Institute Genome Sequencing Center for Infectious Disease"/>
            <person name="Wu L."/>
            <person name="Ma J."/>
        </authorList>
    </citation>
    <scope>NUCLEOTIDE SEQUENCE [LARGE SCALE GENOMIC DNA]</scope>
    <source>
        <strain evidence="8">KCTC 52366</strain>
    </source>
</reference>
<evidence type="ECO:0000256" key="2">
    <source>
        <dbReference type="ARBA" id="ARBA00005695"/>
    </source>
</evidence>
<sequence length="522" mass="55393">MLSLRTRKGLTGLAFAIPFGLMSMTALPALAQETLVVDATFQLKTADPARAFEPTASLVLHPVYETLVTFDGSDVTQVVPLLASVPEISEDFKTFTFTLTPGATFSDGSPVEVSDVVFSLERARDLKGSPSYLMNGVSVAAGEAEGTIVLTTEEPDPALPFKLTNLALGILNAEVLQENGGTATPEDGAETYLSGTSIGSGPYTLTKFDTSSEVILTANENYWGEAPVFDRIVVRNVNSNAQQMNVARGASQIALALRPDQVTSIADSVNVISVPAADMGFLFLNGNPEISELSTNADLREAIRYGIDYTGIIDFIGEGAVQPAGIIPTMIEGSLPLDGVPVQDLDRAMAALDRSGITDPTLTLSYAADIAKYGIAFADIAAKIQSDLAEIGISVELNPESVQANLDNYRGGTLEMSVQWWGGTPHPSNSLPFTSGQLVGLRAGWAEGGSPELEELAAKAEVAADAETRIALYQEWQTVLNEVGPFIPLFQPPVTLVGSTTIEPLEYNPMWTVDLGDVRLAD</sequence>
<feature type="domain" description="Solute-binding protein family 5" evidence="6">
    <location>
        <begin position="77"/>
        <end position="431"/>
    </location>
</feature>
<evidence type="ECO:0000256" key="4">
    <source>
        <dbReference type="ARBA" id="ARBA00022729"/>
    </source>
</evidence>
<evidence type="ECO:0000313" key="8">
    <source>
        <dbReference type="Proteomes" id="UP001595632"/>
    </source>
</evidence>
<dbReference type="Pfam" id="PF00496">
    <property type="entry name" value="SBP_bac_5"/>
    <property type="match status" value="1"/>
</dbReference>
<dbReference type="Gene3D" id="3.90.76.10">
    <property type="entry name" value="Dipeptide-binding Protein, Domain 1"/>
    <property type="match status" value="1"/>
</dbReference>
<dbReference type="Gene3D" id="3.40.190.10">
    <property type="entry name" value="Periplasmic binding protein-like II"/>
    <property type="match status" value="1"/>
</dbReference>
<dbReference type="PIRSF" id="PIRSF002741">
    <property type="entry name" value="MppA"/>
    <property type="match status" value="1"/>
</dbReference>
<organism evidence="7 8">
    <name type="scientific">Psychromarinibacter halotolerans</name>
    <dbReference type="NCBI Taxonomy" id="1775175"/>
    <lineage>
        <taxon>Bacteria</taxon>
        <taxon>Pseudomonadati</taxon>
        <taxon>Pseudomonadota</taxon>
        <taxon>Alphaproteobacteria</taxon>
        <taxon>Rhodobacterales</taxon>
        <taxon>Paracoccaceae</taxon>
        <taxon>Psychromarinibacter</taxon>
    </lineage>
</organism>
<evidence type="ECO:0000256" key="1">
    <source>
        <dbReference type="ARBA" id="ARBA00004418"/>
    </source>
</evidence>
<feature type="chain" id="PRO_5046988365" evidence="5">
    <location>
        <begin position="32"/>
        <end position="522"/>
    </location>
</feature>
<evidence type="ECO:0000256" key="5">
    <source>
        <dbReference type="SAM" id="SignalP"/>
    </source>
</evidence>
<dbReference type="Proteomes" id="UP001595632">
    <property type="component" value="Unassembled WGS sequence"/>
</dbReference>
<dbReference type="PANTHER" id="PTHR30290">
    <property type="entry name" value="PERIPLASMIC BINDING COMPONENT OF ABC TRANSPORTER"/>
    <property type="match status" value="1"/>
</dbReference>
<protein>
    <submittedName>
        <fullName evidence="7">ABC transporter substrate-binding protein</fullName>
    </submittedName>
</protein>
<dbReference type="CDD" id="cd08512">
    <property type="entry name" value="PBP2_NikA_DppA_OppA_like_7"/>
    <property type="match status" value="1"/>
</dbReference>
<proteinExistence type="inferred from homology"/>
<dbReference type="RefSeq" id="WP_275631505.1">
    <property type="nucleotide sequence ID" value="NZ_JARGYD010000001.1"/>
</dbReference>
<comment type="subcellular location">
    <subcellularLocation>
        <location evidence="1">Periplasm</location>
    </subcellularLocation>
</comment>
<gene>
    <name evidence="7" type="ORF">ACFOGP_16105</name>
</gene>
<keyword evidence="3" id="KW-0813">Transport</keyword>
<dbReference type="InterPro" id="IPR030678">
    <property type="entry name" value="Peptide/Ni-bd"/>
</dbReference>
<dbReference type="SUPFAM" id="SSF53850">
    <property type="entry name" value="Periplasmic binding protein-like II"/>
    <property type="match status" value="1"/>
</dbReference>
<evidence type="ECO:0000256" key="3">
    <source>
        <dbReference type="ARBA" id="ARBA00022448"/>
    </source>
</evidence>
<dbReference type="EMBL" id="JBHRTB010000010">
    <property type="protein sequence ID" value="MFC3144246.1"/>
    <property type="molecule type" value="Genomic_DNA"/>
</dbReference>
<name>A0ABV7GV57_9RHOB</name>
<evidence type="ECO:0000313" key="7">
    <source>
        <dbReference type="EMBL" id="MFC3144246.1"/>
    </source>
</evidence>
<comment type="caution">
    <text evidence="7">The sequence shown here is derived from an EMBL/GenBank/DDBJ whole genome shotgun (WGS) entry which is preliminary data.</text>
</comment>
<comment type="similarity">
    <text evidence="2">Belongs to the bacterial solute-binding protein 5 family.</text>
</comment>
<keyword evidence="8" id="KW-1185">Reference proteome</keyword>
<keyword evidence="4 5" id="KW-0732">Signal</keyword>
<accession>A0ABV7GV57</accession>
<dbReference type="Gene3D" id="3.10.105.10">
    <property type="entry name" value="Dipeptide-binding Protein, Domain 3"/>
    <property type="match status" value="1"/>
</dbReference>
<dbReference type="PANTHER" id="PTHR30290:SF9">
    <property type="entry name" value="OLIGOPEPTIDE-BINDING PROTEIN APPA"/>
    <property type="match status" value="1"/>
</dbReference>
<feature type="signal peptide" evidence="5">
    <location>
        <begin position="1"/>
        <end position="31"/>
    </location>
</feature>
<evidence type="ECO:0000259" key="6">
    <source>
        <dbReference type="Pfam" id="PF00496"/>
    </source>
</evidence>